<dbReference type="InterPro" id="IPR052724">
    <property type="entry name" value="GT117_domain-containing"/>
</dbReference>
<dbReference type="PANTHER" id="PTHR16214">
    <property type="entry name" value="TRANSMEMBRANE PROTEIN 260"/>
    <property type="match status" value="1"/>
</dbReference>
<dbReference type="AlphaFoldDB" id="X1PB03"/>
<name>X1PB03_9ZZZZ</name>
<dbReference type="PANTHER" id="PTHR16214:SF3">
    <property type="entry name" value="TRANSMEMBRANE PROTEIN 260"/>
    <property type="match status" value="1"/>
</dbReference>
<accession>X1PB03</accession>
<protein>
    <submittedName>
        <fullName evidence="1">Uncharacterized protein</fullName>
    </submittedName>
</protein>
<feature type="non-terminal residue" evidence="1">
    <location>
        <position position="262"/>
    </location>
</feature>
<reference evidence="1" key="1">
    <citation type="journal article" date="2014" name="Front. Microbiol.">
        <title>High frequency of phylogenetically diverse reductive dehalogenase-homologous genes in deep subseafloor sedimentary metagenomes.</title>
        <authorList>
            <person name="Kawai M."/>
            <person name="Futagami T."/>
            <person name="Toyoda A."/>
            <person name="Takaki Y."/>
            <person name="Nishi S."/>
            <person name="Hori S."/>
            <person name="Arai W."/>
            <person name="Tsubouchi T."/>
            <person name="Morono Y."/>
            <person name="Uchiyama I."/>
            <person name="Ito T."/>
            <person name="Fujiyama A."/>
            <person name="Inagaki F."/>
            <person name="Takami H."/>
        </authorList>
    </citation>
    <scope>NUCLEOTIDE SEQUENCE</scope>
    <source>
        <strain evidence="1">Expedition CK06-06</strain>
    </source>
</reference>
<feature type="non-terminal residue" evidence="1">
    <location>
        <position position="1"/>
    </location>
</feature>
<evidence type="ECO:0000313" key="1">
    <source>
        <dbReference type="EMBL" id="GAI36215.1"/>
    </source>
</evidence>
<proteinExistence type="predicted"/>
<gene>
    <name evidence="1" type="ORF">S06H3_44014</name>
</gene>
<organism evidence="1">
    <name type="scientific">marine sediment metagenome</name>
    <dbReference type="NCBI Taxonomy" id="412755"/>
    <lineage>
        <taxon>unclassified sequences</taxon>
        <taxon>metagenomes</taxon>
        <taxon>ecological metagenomes</taxon>
    </lineage>
</organism>
<sequence length="262" mass="30700">ELGRNILKSCKPNAILFTAGDADLNAIHYLQFIENYRKDVSAFPYAMLDRPWFVSLMKQGIPDYIESVPIGWSDYEILSMRPYKWKSQDIPINYPERMNEEFNIESTDSIMFLTIEANLEKGNAKYLSSDKALLANIIETNDWNRPIHFSLFSSYDDYIKKYFQMCGLTYRLMPFKTTENNITIDIDHTEEVLLDENSFKDLGTVLNSDMPRASHLLQGYRWIFLTVAEKHYNNGDRAMAETLIESMHEYIPVEIIPMQDYY</sequence>
<dbReference type="EMBL" id="BARV01027343">
    <property type="protein sequence ID" value="GAI36215.1"/>
    <property type="molecule type" value="Genomic_DNA"/>
</dbReference>
<comment type="caution">
    <text evidence="1">The sequence shown here is derived from an EMBL/GenBank/DDBJ whole genome shotgun (WGS) entry which is preliminary data.</text>
</comment>